<organism evidence="1 2">
    <name type="scientific">Niastella populi</name>
    <dbReference type="NCBI Taxonomy" id="550983"/>
    <lineage>
        <taxon>Bacteria</taxon>
        <taxon>Pseudomonadati</taxon>
        <taxon>Bacteroidota</taxon>
        <taxon>Chitinophagia</taxon>
        <taxon>Chitinophagales</taxon>
        <taxon>Chitinophagaceae</taxon>
        <taxon>Niastella</taxon>
    </lineage>
</organism>
<sequence>MDLSVLHAVKSPDRDYTMKDKLNGLTSPLGCRFLEWSGWYNQNISQRLLGHYRLYQLFKAKSQVDSQLSLPVAYMANYRTLHIIKYVLSCITAVLYYICTLGDSYHPVAVEQLNKQLLYRQYTILQEFLAKAEVDFDKALHSVYSADGNPSFRA</sequence>
<evidence type="ECO:0000313" key="1">
    <source>
        <dbReference type="EMBL" id="OQP47958.1"/>
    </source>
</evidence>
<reference evidence="2" key="1">
    <citation type="submission" date="2016-04" db="EMBL/GenBank/DDBJ databases">
        <authorList>
            <person name="Chen L."/>
            <person name="Zhuang W."/>
            <person name="Wang G."/>
        </authorList>
    </citation>
    <scope>NUCLEOTIDE SEQUENCE [LARGE SCALE GENOMIC DNA]</scope>
    <source>
        <strain evidence="2">208</strain>
    </source>
</reference>
<evidence type="ECO:0000313" key="2">
    <source>
        <dbReference type="Proteomes" id="UP000192276"/>
    </source>
</evidence>
<keyword evidence="2" id="KW-1185">Reference proteome</keyword>
<proteinExistence type="predicted"/>
<dbReference type="EMBL" id="LWBP01000236">
    <property type="protein sequence ID" value="OQP47958.1"/>
    <property type="molecule type" value="Genomic_DNA"/>
</dbReference>
<dbReference type="OrthoDB" id="658934at2"/>
<dbReference type="AlphaFoldDB" id="A0A1V9EP84"/>
<name>A0A1V9EP84_9BACT</name>
<protein>
    <submittedName>
        <fullName evidence="1">Uncharacterized protein</fullName>
    </submittedName>
</protein>
<gene>
    <name evidence="1" type="ORF">A4R26_31655</name>
</gene>
<dbReference type="Proteomes" id="UP000192276">
    <property type="component" value="Unassembled WGS sequence"/>
</dbReference>
<dbReference type="RefSeq" id="WP_081170393.1">
    <property type="nucleotide sequence ID" value="NZ_LWBP01000236.1"/>
</dbReference>
<accession>A0A1V9EP84</accession>
<comment type="caution">
    <text evidence="1">The sequence shown here is derived from an EMBL/GenBank/DDBJ whole genome shotgun (WGS) entry which is preliminary data.</text>
</comment>